<accession>A0A821EAU8</accession>
<dbReference type="EMBL" id="CAJNYV010001378">
    <property type="protein sequence ID" value="CAF3417841.1"/>
    <property type="molecule type" value="Genomic_DNA"/>
</dbReference>
<dbReference type="Proteomes" id="UP000663865">
    <property type="component" value="Unassembled WGS sequence"/>
</dbReference>
<name>A0A821EAU8_9BILA</name>
<evidence type="ECO:0000313" key="1">
    <source>
        <dbReference type="EMBL" id="CAF3417841.1"/>
    </source>
</evidence>
<comment type="caution">
    <text evidence="2">The sequence shown here is derived from an EMBL/GenBank/DDBJ whole genome shotgun (WGS) entry which is preliminary data.</text>
</comment>
<dbReference type="EMBL" id="CAJOBS010000735">
    <property type="protein sequence ID" value="CAF4634119.1"/>
    <property type="molecule type" value="Genomic_DNA"/>
</dbReference>
<sequence length="172" mass="19776">MGNSTPPTSYLVSQANQFLAQKEDYEWFVSNKGGAHGEDIYDRRLVVTTFPLDLTKAEFEDYVNKKFSDYPENLRNKIAALFKVIKDCDMEKNISFGYESGKISAVLTQILFEKQSVSKEIKVCFGYTRCIRMIKTDSKLDFGYWNSNEERVTKALQFLFGTELKKELALLG</sequence>
<dbReference type="Proteomes" id="UP000663838">
    <property type="component" value="Unassembled WGS sequence"/>
</dbReference>
<proteinExistence type="predicted"/>
<protein>
    <submittedName>
        <fullName evidence="2">Uncharacterized protein</fullName>
    </submittedName>
</protein>
<gene>
    <name evidence="1" type="ORF">KIK155_LOCUS9649</name>
    <name evidence="2" type="ORF">TOA249_LOCUS12807</name>
</gene>
<dbReference type="AlphaFoldDB" id="A0A821EAU8"/>
<evidence type="ECO:0000313" key="3">
    <source>
        <dbReference type="Proteomes" id="UP000663838"/>
    </source>
</evidence>
<evidence type="ECO:0000313" key="2">
    <source>
        <dbReference type="EMBL" id="CAF4634119.1"/>
    </source>
</evidence>
<organism evidence="2 3">
    <name type="scientific">Rotaria socialis</name>
    <dbReference type="NCBI Taxonomy" id="392032"/>
    <lineage>
        <taxon>Eukaryota</taxon>
        <taxon>Metazoa</taxon>
        <taxon>Spiralia</taxon>
        <taxon>Gnathifera</taxon>
        <taxon>Rotifera</taxon>
        <taxon>Eurotatoria</taxon>
        <taxon>Bdelloidea</taxon>
        <taxon>Philodinida</taxon>
        <taxon>Philodinidae</taxon>
        <taxon>Rotaria</taxon>
    </lineage>
</organism>
<reference evidence="2" key="1">
    <citation type="submission" date="2021-02" db="EMBL/GenBank/DDBJ databases">
        <authorList>
            <person name="Nowell W R."/>
        </authorList>
    </citation>
    <scope>NUCLEOTIDE SEQUENCE</scope>
</reference>